<accession>A0A2V1H3L1</accession>
<sequence length="305" mass="33272">MATYTASHQSGPLSMLLLASKILITFATVVLLASVAERLGPRQAGILSGFPLGTAIALFFFGWQQGAVFAAQSAVYTLAGLASAICLAWGYLKLLQLKNQHLPLPEALESRPKLTATAVNSRGLSIWIIPAIFISLVCFLVSSWLLQFLPASRWLNLALVAIAIIFFRQIFKPIPEHKIQISQKTKKTDKLKTLFFRASIATLTILLITGLAELLGPTRAGLLAAFPISFFPLMLILHISHGEQALAATIKHYPDGLGALVVYCFSVSWLYPIIGIGWGTIVCLLLSCFYLWVYSKLILSKIIAS</sequence>
<keyword evidence="1" id="KW-0472">Membrane</keyword>
<feature type="transmembrane region" description="Helical" evidence="1">
    <location>
        <begin position="124"/>
        <end position="145"/>
    </location>
</feature>
<feature type="transmembrane region" description="Helical" evidence="1">
    <location>
        <begin position="44"/>
        <end position="63"/>
    </location>
</feature>
<dbReference type="Proteomes" id="UP000244906">
    <property type="component" value="Unassembled WGS sequence"/>
</dbReference>
<keyword evidence="3" id="KW-1185">Reference proteome</keyword>
<feature type="transmembrane region" description="Helical" evidence="1">
    <location>
        <begin position="194"/>
        <end position="215"/>
    </location>
</feature>
<feature type="transmembrane region" description="Helical" evidence="1">
    <location>
        <begin position="276"/>
        <end position="294"/>
    </location>
</feature>
<feature type="transmembrane region" description="Helical" evidence="1">
    <location>
        <begin position="12"/>
        <end position="32"/>
    </location>
</feature>
<keyword evidence="1" id="KW-1133">Transmembrane helix</keyword>
<protein>
    <submittedName>
        <fullName evidence="2">Uncharacterized protein</fullName>
    </submittedName>
</protein>
<evidence type="ECO:0000256" key="1">
    <source>
        <dbReference type="SAM" id="Phobius"/>
    </source>
</evidence>
<feature type="transmembrane region" description="Helical" evidence="1">
    <location>
        <begin position="221"/>
        <end position="240"/>
    </location>
</feature>
<reference evidence="2 3" key="1">
    <citation type="submission" date="2018-04" db="EMBL/GenBank/DDBJ databases">
        <title>Thalassorhabdus spongiae gen. nov., sp. nov., isolated from a marine sponge in South-West Iceland.</title>
        <authorList>
            <person name="Knobloch S."/>
            <person name="Daussin A."/>
            <person name="Johannsson R."/>
            <person name="Marteinsson V.T."/>
        </authorList>
    </citation>
    <scope>NUCLEOTIDE SEQUENCE [LARGE SCALE GENOMIC DNA]</scope>
    <source>
        <strain evidence="2 3">Hp12</strain>
    </source>
</reference>
<feature type="transmembrane region" description="Helical" evidence="1">
    <location>
        <begin position="151"/>
        <end position="171"/>
    </location>
</feature>
<proteinExistence type="predicted"/>
<comment type="caution">
    <text evidence="2">The sequence shown here is derived from an EMBL/GenBank/DDBJ whole genome shotgun (WGS) entry which is preliminary data.</text>
</comment>
<dbReference type="AlphaFoldDB" id="A0A2V1H3L1"/>
<keyword evidence="1" id="KW-0812">Transmembrane</keyword>
<dbReference type="EMBL" id="QDDL01000002">
    <property type="protein sequence ID" value="PVZ70226.1"/>
    <property type="molecule type" value="Genomic_DNA"/>
</dbReference>
<dbReference type="RefSeq" id="WP_116686299.1">
    <property type="nucleotide sequence ID" value="NZ_CAWNYD010000002.1"/>
</dbReference>
<organism evidence="2 3">
    <name type="scientific">Pelagibaculum spongiae</name>
    <dbReference type="NCBI Taxonomy" id="2080658"/>
    <lineage>
        <taxon>Bacteria</taxon>
        <taxon>Pseudomonadati</taxon>
        <taxon>Pseudomonadota</taxon>
        <taxon>Gammaproteobacteria</taxon>
        <taxon>Oceanospirillales</taxon>
        <taxon>Pelagibaculum</taxon>
    </lineage>
</organism>
<evidence type="ECO:0000313" key="2">
    <source>
        <dbReference type="EMBL" id="PVZ70226.1"/>
    </source>
</evidence>
<feature type="transmembrane region" description="Helical" evidence="1">
    <location>
        <begin position="69"/>
        <end position="92"/>
    </location>
</feature>
<gene>
    <name evidence="2" type="ORF">DC094_06385</name>
</gene>
<dbReference type="OrthoDB" id="5457281at2"/>
<name>A0A2V1H3L1_9GAMM</name>
<evidence type="ECO:0000313" key="3">
    <source>
        <dbReference type="Proteomes" id="UP000244906"/>
    </source>
</evidence>